<proteinExistence type="predicted"/>
<dbReference type="EMBL" id="JACRSY010000006">
    <property type="protein sequence ID" value="MBC8578894.1"/>
    <property type="molecule type" value="Genomic_DNA"/>
</dbReference>
<feature type="domain" description="HTH merR-type" evidence="3">
    <location>
        <begin position="2"/>
        <end position="71"/>
    </location>
</feature>
<dbReference type="InterPro" id="IPR009061">
    <property type="entry name" value="DNA-bd_dom_put_sf"/>
</dbReference>
<dbReference type="RefSeq" id="WP_249332033.1">
    <property type="nucleotide sequence ID" value="NZ_JACRSY010000006.1"/>
</dbReference>
<keyword evidence="5" id="KW-1185">Reference proteome</keyword>
<comment type="caution">
    <text evidence="4">The sequence shown here is derived from an EMBL/GenBank/DDBJ whole genome shotgun (WGS) entry which is preliminary data.</text>
</comment>
<dbReference type="PANTHER" id="PTHR30204:SF82">
    <property type="entry name" value="TRANSCRIPTIONAL REGULATOR, MERR FAMILY"/>
    <property type="match status" value="1"/>
</dbReference>
<dbReference type="InterPro" id="IPR047057">
    <property type="entry name" value="MerR_fam"/>
</dbReference>
<keyword evidence="1" id="KW-0238">DNA-binding</keyword>
<feature type="coiled-coil region" evidence="2">
    <location>
        <begin position="83"/>
        <end position="110"/>
    </location>
</feature>
<sequence>MAYTLMEVTKRTGLTAHTIRYYDKEGLLPFIHKTDSGRRIFEESDIEWIELITCLKSTGMKIKDIRKFIEWYIEGDSTLQDRLALFKSQKEQVERQIEDLYKHMEKINHKIHYYEVACGVGTEEEAKNLGVQKEC</sequence>
<name>A0A926EG34_9FIRM</name>
<dbReference type="InterPro" id="IPR000551">
    <property type="entry name" value="MerR-type_HTH_dom"/>
</dbReference>
<dbReference type="Pfam" id="PF13411">
    <property type="entry name" value="MerR_1"/>
    <property type="match status" value="1"/>
</dbReference>
<evidence type="ECO:0000256" key="2">
    <source>
        <dbReference type="SAM" id="Coils"/>
    </source>
</evidence>
<evidence type="ECO:0000259" key="3">
    <source>
        <dbReference type="PROSITE" id="PS50937"/>
    </source>
</evidence>
<accession>A0A926EG34</accession>
<dbReference type="AlphaFoldDB" id="A0A926EG34"/>
<dbReference type="SMART" id="SM00422">
    <property type="entry name" value="HTH_MERR"/>
    <property type="match status" value="1"/>
</dbReference>
<reference evidence="4" key="1">
    <citation type="submission" date="2020-08" db="EMBL/GenBank/DDBJ databases">
        <title>Genome public.</title>
        <authorList>
            <person name="Liu C."/>
            <person name="Sun Q."/>
        </authorList>
    </citation>
    <scope>NUCLEOTIDE SEQUENCE</scope>
    <source>
        <strain evidence="4">NSJ-12</strain>
    </source>
</reference>
<evidence type="ECO:0000256" key="1">
    <source>
        <dbReference type="ARBA" id="ARBA00023125"/>
    </source>
</evidence>
<evidence type="ECO:0000313" key="4">
    <source>
        <dbReference type="EMBL" id="MBC8578894.1"/>
    </source>
</evidence>
<dbReference type="Proteomes" id="UP000655830">
    <property type="component" value="Unassembled WGS sequence"/>
</dbReference>
<dbReference type="GO" id="GO:0003677">
    <property type="term" value="F:DNA binding"/>
    <property type="evidence" value="ECO:0007669"/>
    <property type="project" value="UniProtKB-KW"/>
</dbReference>
<dbReference type="SUPFAM" id="SSF46955">
    <property type="entry name" value="Putative DNA-binding domain"/>
    <property type="match status" value="1"/>
</dbReference>
<dbReference type="CDD" id="cd01109">
    <property type="entry name" value="HTH_YyaN"/>
    <property type="match status" value="1"/>
</dbReference>
<keyword evidence="2" id="KW-0175">Coiled coil</keyword>
<organism evidence="4 5">
    <name type="scientific">Zhenhengia yiwuensis</name>
    <dbReference type="NCBI Taxonomy" id="2763666"/>
    <lineage>
        <taxon>Bacteria</taxon>
        <taxon>Bacillati</taxon>
        <taxon>Bacillota</taxon>
        <taxon>Clostridia</taxon>
        <taxon>Lachnospirales</taxon>
        <taxon>Lachnospiraceae</taxon>
        <taxon>Zhenhengia</taxon>
    </lineage>
</organism>
<gene>
    <name evidence="4" type="ORF">H8718_05025</name>
</gene>
<dbReference type="PRINTS" id="PR00040">
    <property type="entry name" value="HTHMERR"/>
</dbReference>
<dbReference type="PANTHER" id="PTHR30204">
    <property type="entry name" value="REDOX-CYCLING DRUG-SENSING TRANSCRIPTIONAL ACTIVATOR SOXR"/>
    <property type="match status" value="1"/>
</dbReference>
<dbReference type="Gene3D" id="1.10.1660.10">
    <property type="match status" value="1"/>
</dbReference>
<dbReference type="GO" id="GO:0003700">
    <property type="term" value="F:DNA-binding transcription factor activity"/>
    <property type="evidence" value="ECO:0007669"/>
    <property type="project" value="InterPro"/>
</dbReference>
<protein>
    <submittedName>
        <fullName evidence="4">MerR family transcriptional regulator</fullName>
    </submittedName>
</protein>
<evidence type="ECO:0000313" key="5">
    <source>
        <dbReference type="Proteomes" id="UP000655830"/>
    </source>
</evidence>
<dbReference type="PROSITE" id="PS50937">
    <property type="entry name" value="HTH_MERR_2"/>
    <property type="match status" value="1"/>
</dbReference>